<organism evidence="1 2">
    <name type="scientific">candidate division WS5 bacterium</name>
    <dbReference type="NCBI Taxonomy" id="2093353"/>
    <lineage>
        <taxon>Bacteria</taxon>
        <taxon>candidate division WS5</taxon>
    </lineage>
</organism>
<dbReference type="EMBL" id="QZJW01000035">
    <property type="protein sequence ID" value="RJO60954.1"/>
    <property type="molecule type" value="Genomic_DNA"/>
</dbReference>
<protein>
    <submittedName>
        <fullName evidence="1">Uncharacterized protein</fullName>
    </submittedName>
</protein>
<gene>
    <name evidence="1" type="ORF">C4544_04075</name>
</gene>
<reference evidence="1 2" key="1">
    <citation type="journal article" date="2017" name="ISME J.">
        <title>Energy and carbon metabolisms in a deep terrestrial subsurface fluid microbial community.</title>
        <authorList>
            <person name="Momper L."/>
            <person name="Jungbluth S.P."/>
            <person name="Lee M.D."/>
            <person name="Amend J.P."/>
        </authorList>
    </citation>
    <scope>NUCLEOTIDE SEQUENCE [LARGE SCALE GENOMIC DNA]</scope>
    <source>
        <strain evidence="1">SURF_29</strain>
    </source>
</reference>
<name>A0A419DCW6_9BACT</name>
<dbReference type="Proteomes" id="UP000285655">
    <property type="component" value="Unassembled WGS sequence"/>
</dbReference>
<evidence type="ECO:0000313" key="1">
    <source>
        <dbReference type="EMBL" id="RJO60954.1"/>
    </source>
</evidence>
<dbReference type="AlphaFoldDB" id="A0A419DCW6"/>
<evidence type="ECO:0000313" key="2">
    <source>
        <dbReference type="Proteomes" id="UP000285655"/>
    </source>
</evidence>
<comment type="caution">
    <text evidence="1">The sequence shown here is derived from an EMBL/GenBank/DDBJ whole genome shotgun (WGS) entry which is preliminary data.</text>
</comment>
<proteinExistence type="predicted"/>
<accession>A0A419DCW6</accession>
<sequence>MNLNMAILLRVVRSEGSIDPLIERGLTYSQIANLLEEAKNTELIIVREGKLLISATGEKLLNVMSSKKLIPKPGGWIRPLDEHKLPKISQCDIYLPKNPPHDIGEKGE</sequence>